<evidence type="ECO:0008006" key="2">
    <source>
        <dbReference type="Google" id="ProtNLM"/>
    </source>
</evidence>
<organism evidence="1">
    <name type="scientific">Myoviridae sp. ctLYp5</name>
    <dbReference type="NCBI Taxonomy" id="2827680"/>
    <lineage>
        <taxon>Viruses</taxon>
        <taxon>Duplodnaviria</taxon>
        <taxon>Heunggongvirae</taxon>
        <taxon>Uroviricota</taxon>
        <taxon>Caudoviricetes</taxon>
    </lineage>
</organism>
<dbReference type="Gene3D" id="1.10.3210.10">
    <property type="entry name" value="Hypothetical protein af1432"/>
    <property type="match status" value="1"/>
</dbReference>
<dbReference type="SUPFAM" id="SSF109604">
    <property type="entry name" value="HD-domain/PDEase-like"/>
    <property type="match status" value="1"/>
</dbReference>
<evidence type="ECO:0000313" key="1">
    <source>
        <dbReference type="EMBL" id="DAF55538.1"/>
    </source>
</evidence>
<dbReference type="EMBL" id="BK032693">
    <property type="protein sequence ID" value="DAF55538.1"/>
    <property type="molecule type" value="Genomic_DNA"/>
</dbReference>
<accession>A0A8S5SYB4</accession>
<proteinExistence type="predicted"/>
<name>A0A8S5SYB4_9CAUD</name>
<reference evidence="1" key="1">
    <citation type="journal article" date="2021" name="Proc. Natl. Acad. Sci. U.S.A.">
        <title>A Catalog of Tens of Thousands of Viruses from Human Metagenomes Reveals Hidden Associations with Chronic Diseases.</title>
        <authorList>
            <person name="Tisza M.J."/>
            <person name="Buck C.B."/>
        </authorList>
    </citation>
    <scope>NUCLEOTIDE SEQUENCE</scope>
    <source>
        <strain evidence="1">CtLYp5</strain>
    </source>
</reference>
<protein>
    <recommendedName>
        <fullName evidence="2">GTP pyrophosphokinase</fullName>
    </recommendedName>
</protein>
<sequence length="160" mass="18293">MRDLKKIVFAKFKGKVDRGGSPYIGHLHRVANYAEKIVKGSYLTGFLHDVLEDTDLTADDLYLYGVSNSVINRVSVLTRADGVGYKSYIKKIKKYAKTNNDRIILAVKIADLNDNLNVSRLKVLQSDDFSRLKKYMEARQSLLDTLNFLNSIDEKKMKRD</sequence>